<accession>A0A077QH52</accession>
<dbReference type="HOGENOM" id="CLU_027562_45_8_6"/>
<feature type="domain" description="Integrase DNA-binding" evidence="1">
    <location>
        <begin position="18"/>
        <end position="73"/>
    </location>
</feature>
<gene>
    <name evidence="2" type="ORF">XBI1_2040100</name>
</gene>
<dbReference type="InterPro" id="IPR038488">
    <property type="entry name" value="Integrase_DNA-bd_sf"/>
</dbReference>
<dbReference type="InterPro" id="IPR025166">
    <property type="entry name" value="Integrase_DNA_bind_dom"/>
</dbReference>
<evidence type="ECO:0000313" key="3">
    <source>
        <dbReference type="Proteomes" id="UP000028480"/>
    </source>
</evidence>
<comment type="caution">
    <text evidence="2">The sequence shown here is derived from an EMBL/GenBank/DDBJ whole genome shotgun (WGS) entry which is preliminary data.</text>
</comment>
<protein>
    <recommendedName>
        <fullName evidence="1">Integrase DNA-binding domain-containing protein</fullName>
    </recommendedName>
</protein>
<dbReference type="RefSeq" id="WP_051875311.1">
    <property type="nucleotide sequence ID" value="NZ_CAWLWA010000147.1"/>
</dbReference>
<dbReference type="Gene3D" id="3.30.160.390">
    <property type="entry name" value="Integrase, DNA-binding domain"/>
    <property type="match status" value="1"/>
</dbReference>
<dbReference type="Proteomes" id="UP000028480">
    <property type="component" value="Unassembled WGS sequence"/>
</dbReference>
<sequence length="78" mass="8875">MPKKITPLSPTTVSNAKAKLDSKTGKPKDTIYRDGDNLELLVKVSGIKLWYFRYYKPFTQKRTMIAFGEYPSIGSCIK</sequence>
<dbReference type="EMBL" id="CBTB010000118">
    <property type="protein sequence ID" value="CDH32709.1"/>
    <property type="molecule type" value="Genomic_DNA"/>
</dbReference>
<organism evidence="2 3">
    <name type="scientific">Xenorhabdus bovienii str. Intermedium</name>
    <dbReference type="NCBI Taxonomy" id="1379677"/>
    <lineage>
        <taxon>Bacteria</taxon>
        <taxon>Pseudomonadati</taxon>
        <taxon>Pseudomonadota</taxon>
        <taxon>Gammaproteobacteria</taxon>
        <taxon>Enterobacterales</taxon>
        <taxon>Morganellaceae</taxon>
        <taxon>Xenorhabdus</taxon>
    </lineage>
</organism>
<dbReference type="AlphaFoldDB" id="A0A077QH52"/>
<reference evidence="2" key="1">
    <citation type="submission" date="2013-07" db="EMBL/GenBank/DDBJ databases">
        <title>Sub-species coevolution in mutualistic symbiosis.</title>
        <authorList>
            <person name="Murfin K."/>
            <person name="Klassen J."/>
            <person name="Lee M."/>
            <person name="Forst S."/>
            <person name="Stock P."/>
            <person name="Goodrich-Blair H."/>
        </authorList>
    </citation>
    <scope>NUCLEOTIDE SEQUENCE [LARGE SCALE GENOMIC DNA]</scope>
    <source>
        <strain evidence="2">Intermedium</strain>
    </source>
</reference>
<dbReference type="Pfam" id="PF13356">
    <property type="entry name" value="Arm-DNA-bind_3"/>
    <property type="match status" value="1"/>
</dbReference>
<name>A0A077QH52_XENBV</name>
<evidence type="ECO:0000259" key="1">
    <source>
        <dbReference type="Pfam" id="PF13356"/>
    </source>
</evidence>
<evidence type="ECO:0000313" key="2">
    <source>
        <dbReference type="EMBL" id="CDH32709.1"/>
    </source>
</evidence>
<proteinExistence type="predicted"/>